<organism evidence="1">
    <name type="scientific">Arundo donax</name>
    <name type="common">Giant reed</name>
    <name type="synonym">Donax arundinaceus</name>
    <dbReference type="NCBI Taxonomy" id="35708"/>
    <lineage>
        <taxon>Eukaryota</taxon>
        <taxon>Viridiplantae</taxon>
        <taxon>Streptophyta</taxon>
        <taxon>Embryophyta</taxon>
        <taxon>Tracheophyta</taxon>
        <taxon>Spermatophyta</taxon>
        <taxon>Magnoliopsida</taxon>
        <taxon>Liliopsida</taxon>
        <taxon>Poales</taxon>
        <taxon>Poaceae</taxon>
        <taxon>PACMAD clade</taxon>
        <taxon>Arundinoideae</taxon>
        <taxon>Arundineae</taxon>
        <taxon>Arundo</taxon>
    </lineage>
</organism>
<evidence type="ECO:0000313" key="1">
    <source>
        <dbReference type="EMBL" id="JAD42540.1"/>
    </source>
</evidence>
<proteinExistence type="predicted"/>
<reference evidence="1" key="1">
    <citation type="submission" date="2014-09" db="EMBL/GenBank/DDBJ databases">
        <authorList>
            <person name="Magalhaes I.L.F."/>
            <person name="Oliveira U."/>
            <person name="Santos F.R."/>
            <person name="Vidigal T.H.D.A."/>
            <person name="Brescovit A.D."/>
            <person name="Santos A.J."/>
        </authorList>
    </citation>
    <scope>NUCLEOTIDE SEQUENCE</scope>
    <source>
        <tissue evidence="1">Shoot tissue taken approximately 20 cm above the soil surface</tissue>
    </source>
</reference>
<name>A0A0A9A0J9_ARUDO</name>
<sequence length="44" mass="4757">MLLATRVRLQRRPQSLSGTCPAARPASPWLGCQCRSAPASASRF</sequence>
<dbReference type="EMBL" id="GBRH01255355">
    <property type="protein sequence ID" value="JAD42540.1"/>
    <property type="molecule type" value="Transcribed_RNA"/>
</dbReference>
<accession>A0A0A9A0J9</accession>
<dbReference type="AlphaFoldDB" id="A0A0A9A0J9"/>
<protein>
    <submittedName>
        <fullName evidence="1">Uncharacterized protein</fullName>
    </submittedName>
</protein>
<reference evidence="1" key="2">
    <citation type="journal article" date="2015" name="Data Brief">
        <title>Shoot transcriptome of the giant reed, Arundo donax.</title>
        <authorList>
            <person name="Barrero R.A."/>
            <person name="Guerrero F.D."/>
            <person name="Moolhuijzen P."/>
            <person name="Goolsby J.A."/>
            <person name="Tidwell J."/>
            <person name="Bellgard S.E."/>
            <person name="Bellgard M.I."/>
        </authorList>
    </citation>
    <scope>NUCLEOTIDE SEQUENCE</scope>
    <source>
        <tissue evidence="1">Shoot tissue taken approximately 20 cm above the soil surface</tissue>
    </source>
</reference>